<evidence type="ECO:0000313" key="3">
    <source>
        <dbReference type="Proteomes" id="UP000334340"/>
    </source>
</evidence>
<reference evidence="2 3" key="1">
    <citation type="submission" date="2019-07" db="EMBL/GenBank/DDBJ databases">
        <authorList>
            <person name="Cremers G."/>
        </authorList>
    </citation>
    <scope>NUCLEOTIDE SEQUENCE [LARGE SCALE GENOMIC DNA]</scope>
</reference>
<dbReference type="Gene3D" id="1.10.30.50">
    <property type="match status" value="1"/>
</dbReference>
<dbReference type="GO" id="GO:0003676">
    <property type="term" value="F:nucleic acid binding"/>
    <property type="evidence" value="ECO:0007669"/>
    <property type="project" value="InterPro"/>
</dbReference>
<organism evidence="2 3">
    <name type="scientific">Candidatus Methylomirabilis lanthanidiphila</name>
    <dbReference type="NCBI Taxonomy" id="2211376"/>
    <lineage>
        <taxon>Bacteria</taxon>
        <taxon>Candidatus Methylomirabilota</taxon>
        <taxon>Candidatus Methylomirabilia</taxon>
        <taxon>Candidatus Methylomirabilales</taxon>
        <taxon>Candidatus Methylomirabilaceae</taxon>
        <taxon>Candidatus Methylomirabilis</taxon>
    </lineage>
</organism>
<dbReference type="Pfam" id="PF01844">
    <property type="entry name" value="HNH"/>
    <property type="match status" value="1"/>
</dbReference>
<keyword evidence="2" id="KW-0378">Hydrolase</keyword>
<sequence>MEDFPLLPPLRKHVEKHNDYLRSCLESGNLANGKPLTKELRRRFGQELSAYDPENYPESIPSDIAIMACNVFGHICPVVFVNEAFSETSKVRRSGRYIPFETKVRVVRRDNYTCQHCGKHLKDDEVEFDHIIPLSRGGSSDEHNIRLTCFDCNRDKSDRLDI</sequence>
<accession>A0A564ZGQ2</accession>
<protein>
    <submittedName>
        <fullName evidence="2">HNH endonuclease</fullName>
    </submittedName>
</protein>
<gene>
    <name evidence="2" type="ORF">MELA_00847</name>
</gene>
<dbReference type="CDD" id="cd00085">
    <property type="entry name" value="HNHc"/>
    <property type="match status" value="1"/>
</dbReference>
<dbReference type="InterPro" id="IPR052892">
    <property type="entry name" value="NA-targeting_endonuclease"/>
</dbReference>
<dbReference type="PANTHER" id="PTHR33877">
    <property type="entry name" value="SLL1193 PROTEIN"/>
    <property type="match status" value="1"/>
</dbReference>
<name>A0A564ZGQ2_9BACT</name>
<feature type="domain" description="HNH nuclease" evidence="1">
    <location>
        <begin position="101"/>
        <end position="154"/>
    </location>
</feature>
<dbReference type="GO" id="GO:0004519">
    <property type="term" value="F:endonuclease activity"/>
    <property type="evidence" value="ECO:0007669"/>
    <property type="project" value="UniProtKB-KW"/>
</dbReference>
<dbReference type="SMART" id="SM00507">
    <property type="entry name" value="HNHc"/>
    <property type="match status" value="1"/>
</dbReference>
<dbReference type="AlphaFoldDB" id="A0A564ZGQ2"/>
<keyword evidence="2" id="KW-0255">Endonuclease</keyword>
<dbReference type="PANTHER" id="PTHR33877:SF2">
    <property type="entry name" value="OS07G0170200 PROTEIN"/>
    <property type="match status" value="1"/>
</dbReference>
<dbReference type="Proteomes" id="UP000334340">
    <property type="component" value="Unassembled WGS sequence"/>
</dbReference>
<keyword evidence="3" id="KW-1185">Reference proteome</keyword>
<evidence type="ECO:0000259" key="1">
    <source>
        <dbReference type="SMART" id="SM00507"/>
    </source>
</evidence>
<dbReference type="InterPro" id="IPR002711">
    <property type="entry name" value="HNH"/>
</dbReference>
<dbReference type="EMBL" id="CABIKM010000012">
    <property type="protein sequence ID" value="VUZ84474.1"/>
    <property type="molecule type" value="Genomic_DNA"/>
</dbReference>
<proteinExistence type="predicted"/>
<dbReference type="GO" id="GO:0008270">
    <property type="term" value="F:zinc ion binding"/>
    <property type="evidence" value="ECO:0007669"/>
    <property type="project" value="InterPro"/>
</dbReference>
<dbReference type="InterPro" id="IPR003615">
    <property type="entry name" value="HNH_nuc"/>
</dbReference>
<evidence type="ECO:0000313" key="2">
    <source>
        <dbReference type="EMBL" id="VUZ84474.1"/>
    </source>
</evidence>
<keyword evidence="2" id="KW-0540">Nuclease</keyword>